<evidence type="ECO:0000313" key="3">
    <source>
        <dbReference type="Proteomes" id="UP000076532"/>
    </source>
</evidence>
<evidence type="ECO:0000256" key="1">
    <source>
        <dbReference type="SAM" id="MobiDB-lite"/>
    </source>
</evidence>
<evidence type="ECO:0000313" key="2">
    <source>
        <dbReference type="EMBL" id="KZP26282.1"/>
    </source>
</evidence>
<name>A0A166PNQ6_9AGAM</name>
<reference evidence="2 3" key="1">
    <citation type="journal article" date="2016" name="Mol. Biol. Evol.">
        <title>Comparative Genomics of Early-Diverging Mushroom-Forming Fungi Provides Insights into the Origins of Lignocellulose Decay Capabilities.</title>
        <authorList>
            <person name="Nagy L.G."/>
            <person name="Riley R."/>
            <person name="Tritt A."/>
            <person name="Adam C."/>
            <person name="Daum C."/>
            <person name="Floudas D."/>
            <person name="Sun H."/>
            <person name="Yadav J.S."/>
            <person name="Pangilinan J."/>
            <person name="Larsson K.H."/>
            <person name="Matsuura K."/>
            <person name="Barry K."/>
            <person name="Labutti K."/>
            <person name="Kuo R."/>
            <person name="Ohm R.A."/>
            <person name="Bhattacharya S.S."/>
            <person name="Shirouzu T."/>
            <person name="Yoshinaga Y."/>
            <person name="Martin F.M."/>
            <person name="Grigoriev I.V."/>
            <person name="Hibbett D.S."/>
        </authorList>
    </citation>
    <scope>NUCLEOTIDE SEQUENCE [LARGE SCALE GENOMIC DNA]</scope>
    <source>
        <strain evidence="2 3">CBS 109695</strain>
    </source>
</reference>
<dbReference type="Proteomes" id="UP000076532">
    <property type="component" value="Unassembled WGS sequence"/>
</dbReference>
<accession>A0A166PNQ6</accession>
<dbReference type="AlphaFoldDB" id="A0A166PNQ6"/>
<keyword evidence="3" id="KW-1185">Reference proteome</keyword>
<sequence length="150" mass="16256">MLHPTANLFQVRGCNRPPPSPMPNTSAIVRTLTRHEHISTPHTRGAIIHSRWYSETGGVREGSKREQGWGGALPIGNEVPFRGNPWSGLMGNFVRCGSGAPKTSGAFGAFLIPLVTIVTFITKGNIPSSCTVLYDLLGPRRTSLYEQASQ</sequence>
<dbReference type="EMBL" id="KV417515">
    <property type="protein sequence ID" value="KZP26282.1"/>
    <property type="molecule type" value="Genomic_DNA"/>
</dbReference>
<organism evidence="2 3">
    <name type="scientific">Athelia psychrophila</name>
    <dbReference type="NCBI Taxonomy" id="1759441"/>
    <lineage>
        <taxon>Eukaryota</taxon>
        <taxon>Fungi</taxon>
        <taxon>Dikarya</taxon>
        <taxon>Basidiomycota</taxon>
        <taxon>Agaricomycotina</taxon>
        <taxon>Agaricomycetes</taxon>
        <taxon>Agaricomycetidae</taxon>
        <taxon>Atheliales</taxon>
        <taxon>Atheliaceae</taxon>
        <taxon>Athelia</taxon>
    </lineage>
</organism>
<protein>
    <submittedName>
        <fullName evidence="2">Uncharacterized protein</fullName>
    </submittedName>
</protein>
<gene>
    <name evidence="2" type="ORF">FIBSPDRAFT_1004814</name>
</gene>
<proteinExistence type="predicted"/>
<feature type="region of interest" description="Disordered" evidence="1">
    <location>
        <begin position="1"/>
        <end position="22"/>
    </location>
</feature>